<proteinExistence type="predicted"/>
<reference evidence="1 2" key="1">
    <citation type="journal article" date="2018" name="Arch. Microbiol.">
        <title>New insights into the metabolic potential of the phototrophic purple bacterium Rhodopila globiformis DSM 161(T) from its draft genome sequence and evidence for a vanadium-dependent nitrogenase.</title>
        <authorList>
            <person name="Imhoff J.F."/>
            <person name="Rahn T."/>
            <person name="Kunzel S."/>
            <person name="Neulinger S.C."/>
        </authorList>
    </citation>
    <scope>NUCLEOTIDE SEQUENCE [LARGE SCALE GENOMIC DNA]</scope>
    <source>
        <strain evidence="1 2">DSM 161</strain>
    </source>
</reference>
<evidence type="ECO:0000313" key="2">
    <source>
        <dbReference type="Proteomes" id="UP000239724"/>
    </source>
</evidence>
<name>A0A2S6NHP9_RHOGL</name>
<gene>
    <name evidence="1" type="ORF">CCS01_12120</name>
</gene>
<comment type="caution">
    <text evidence="1">The sequence shown here is derived from an EMBL/GenBank/DDBJ whole genome shotgun (WGS) entry which is preliminary data.</text>
</comment>
<evidence type="ECO:0000313" key="1">
    <source>
        <dbReference type="EMBL" id="PPQ34124.1"/>
    </source>
</evidence>
<organism evidence="1 2">
    <name type="scientific">Rhodopila globiformis</name>
    <name type="common">Rhodopseudomonas globiformis</name>
    <dbReference type="NCBI Taxonomy" id="1071"/>
    <lineage>
        <taxon>Bacteria</taxon>
        <taxon>Pseudomonadati</taxon>
        <taxon>Pseudomonadota</taxon>
        <taxon>Alphaproteobacteria</taxon>
        <taxon>Acetobacterales</taxon>
        <taxon>Acetobacteraceae</taxon>
        <taxon>Rhodopila</taxon>
    </lineage>
</organism>
<keyword evidence="2" id="KW-1185">Reference proteome</keyword>
<accession>A0A2S6NHP9</accession>
<dbReference type="EMBL" id="NHRY01000128">
    <property type="protein sequence ID" value="PPQ34124.1"/>
    <property type="molecule type" value="Genomic_DNA"/>
</dbReference>
<dbReference type="Proteomes" id="UP000239724">
    <property type="component" value="Unassembled WGS sequence"/>
</dbReference>
<dbReference type="AlphaFoldDB" id="A0A2S6NHP9"/>
<protein>
    <submittedName>
        <fullName evidence="1">Uncharacterized protein</fullName>
    </submittedName>
</protein>
<sequence length="194" mass="20508">MKARFADFEERLRADKDSKAVTRAEQNGQAALDALQGFQNNEGAGIMSRIREAARNNPGGMEGVLSEMRPGGRFADLRTHFNSALEHDRGFAAAYDKASTALAQYGDSRTAVDAIIAKSPAAGLGARFEALDAQIGEAAGKTPSSRDGMSKLDDITKQLAEIFQRAVDGVKSVFNRSAGAEATSRPSPSPSMGA</sequence>